<accession>A0ABR4CHL0</accession>
<protein>
    <submittedName>
        <fullName evidence="1">Uncharacterized protein</fullName>
    </submittedName>
</protein>
<reference evidence="1 2" key="1">
    <citation type="journal article" date="2024" name="Commun. Biol.">
        <title>Comparative genomic analysis of thermophilic fungi reveals convergent evolutionary adaptations and gene losses.</title>
        <authorList>
            <person name="Steindorff A.S."/>
            <person name="Aguilar-Pontes M.V."/>
            <person name="Robinson A.J."/>
            <person name="Andreopoulos B."/>
            <person name="LaButti K."/>
            <person name="Kuo A."/>
            <person name="Mondo S."/>
            <person name="Riley R."/>
            <person name="Otillar R."/>
            <person name="Haridas S."/>
            <person name="Lipzen A."/>
            <person name="Grimwood J."/>
            <person name="Schmutz J."/>
            <person name="Clum A."/>
            <person name="Reid I.D."/>
            <person name="Moisan M.C."/>
            <person name="Butler G."/>
            <person name="Nguyen T.T.M."/>
            <person name="Dewar K."/>
            <person name="Conant G."/>
            <person name="Drula E."/>
            <person name="Henrissat B."/>
            <person name="Hansel C."/>
            <person name="Singer S."/>
            <person name="Hutchinson M.I."/>
            <person name="de Vries R.P."/>
            <person name="Natvig D.O."/>
            <person name="Powell A.J."/>
            <person name="Tsang A."/>
            <person name="Grigoriev I.V."/>
        </authorList>
    </citation>
    <scope>NUCLEOTIDE SEQUENCE [LARGE SCALE GENOMIC DNA]</scope>
    <source>
        <strain evidence="1 2">CBS 494.80</strain>
    </source>
</reference>
<dbReference type="Proteomes" id="UP001595075">
    <property type="component" value="Unassembled WGS sequence"/>
</dbReference>
<proteinExistence type="predicted"/>
<evidence type="ECO:0000313" key="2">
    <source>
        <dbReference type="Proteomes" id="UP001595075"/>
    </source>
</evidence>
<evidence type="ECO:0000313" key="1">
    <source>
        <dbReference type="EMBL" id="KAL2069403.1"/>
    </source>
</evidence>
<name>A0ABR4CHL0_9HELO</name>
<sequence>MMEPSSSTSPASTYKPLSELCILSCGNLGMSWLMNKGRNLAFHNYKSEPALYSLEVGNHSGNNSLILRSGDSKKGATISQATETTTAGAYTIAGPKGEEKIEKNGKDTYLWTVPSSLCPPKLPPYEQESPDKKSTFQWTKAPRVEGKATSFANPDWKLSDKSSGEVHAVFVENWDGTTERGRVQFRRSFGEQWEMSLLVSVGIIAERERARRDRRGGFTKGFLLW</sequence>
<gene>
    <name evidence="1" type="ORF">VTL71DRAFT_14082</name>
</gene>
<keyword evidence="2" id="KW-1185">Reference proteome</keyword>
<dbReference type="EMBL" id="JAZHXI010000007">
    <property type="protein sequence ID" value="KAL2069403.1"/>
    <property type="molecule type" value="Genomic_DNA"/>
</dbReference>
<comment type="caution">
    <text evidence="1">The sequence shown here is derived from an EMBL/GenBank/DDBJ whole genome shotgun (WGS) entry which is preliminary data.</text>
</comment>
<organism evidence="1 2">
    <name type="scientific">Oculimacula yallundae</name>
    <dbReference type="NCBI Taxonomy" id="86028"/>
    <lineage>
        <taxon>Eukaryota</taxon>
        <taxon>Fungi</taxon>
        <taxon>Dikarya</taxon>
        <taxon>Ascomycota</taxon>
        <taxon>Pezizomycotina</taxon>
        <taxon>Leotiomycetes</taxon>
        <taxon>Helotiales</taxon>
        <taxon>Ploettnerulaceae</taxon>
        <taxon>Oculimacula</taxon>
    </lineage>
</organism>